<gene>
    <name evidence="1" type="ORF">ACFO4N_07780</name>
</gene>
<name>A0ABV9GN83_9BACL</name>
<sequence>MIELIGFDGPSPFSVIFWQRDGKYVSKTICYTEEEERESISRFYTPGGFYSTFDAAIIHREKGIKVYSRTPGAARGGVLIKD</sequence>
<dbReference type="Proteomes" id="UP001596022">
    <property type="component" value="Unassembled WGS sequence"/>
</dbReference>
<dbReference type="RefSeq" id="WP_376845674.1">
    <property type="nucleotide sequence ID" value="NZ_JBHSFW010000002.1"/>
</dbReference>
<evidence type="ECO:0000313" key="2">
    <source>
        <dbReference type="Proteomes" id="UP001596022"/>
    </source>
</evidence>
<proteinExistence type="predicted"/>
<accession>A0ABV9GN83</accession>
<dbReference type="EMBL" id="JBHSFW010000002">
    <property type="protein sequence ID" value="MFC4618634.1"/>
    <property type="molecule type" value="Genomic_DNA"/>
</dbReference>
<reference evidence="2" key="1">
    <citation type="journal article" date="2019" name="Int. J. Syst. Evol. Microbiol.">
        <title>The Global Catalogue of Microorganisms (GCM) 10K type strain sequencing project: providing services to taxonomists for standard genome sequencing and annotation.</title>
        <authorList>
            <consortium name="The Broad Institute Genomics Platform"/>
            <consortium name="The Broad Institute Genome Sequencing Center for Infectious Disease"/>
            <person name="Wu L."/>
            <person name="Ma J."/>
        </authorList>
    </citation>
    <scope>NUCLEOTIDE SEQUENCE [LARGE SCALE GENOMIC DNA]</scope>
    <source>
        <strain evidence="2">CGMCC 1.16306</strain>
    </source>
</reference>
<keyword evidence="2" id="KW-1185">Reference proteome</keyword>
<protein>
    <submittedName>
        <fullName evidence="1">Uncharacterized protein</fullName>
    </submittedName>
</protein>
<organism evidence="1 2">
    <name type="scientific">Camelliibacillus cellulosilyticus</name>
    <dbReference type="NCBI Taxonomy" id="2174486"/>
    <lineage>
        <taxon>Bacteria</taxon>
        <taxon>Bacillati</taxon>
        <taxon>Bacillota</taxon>
        <taxon>Bacilli</taxon>
        <taxon>Bacillales</taxon>
        <taxon>Sporolactobacillaceae</taxon>
        <taxon>Camelliibacillus</taxon>
    </lineage>
</organism>
<comment type="caution">
    <text evidence="1">The sequence shown here is derived from an EMBL/GenBank/DDBJ whole genome shotgun (WGS) entry which is preliminary data.</text>
</comment>
<evidence type="ECO:0000313" key="1">
    <source>
        <dbReference type="EMBL" id="MFC4618634.1"/>
    </source>
</evidence>